<protein>
    <recommendedName>
        <fullName evidence="6">ATP synthase subunit alpha, mitochondrial</fullName>
    </recommendedName>
</protein>
<evidence type="ECO:0000259" key="20">
    <source>
        <dbReference type="Pfam" id="PF02874"/>
    </source>
</evidence>
<gene>
    <name evidence="21" type="ORF">C4D60_Mb00t04730</name>
</gene>
<dbReference type="Gene3D" id="2.40.30.20">
    <property type="match status" value="1"/>
</dbReference>
<dbReference type="InterPro" id="IPR005294">
    <property type="entry name" value="ATP_synth_F1_asu"/>
</dbReference>
<dbReference type="GO" id="GO:0043531">
    <property type="term" value="F:ADP binding"/>
    <property type="evidence" value="ECO:0007669"/>
    <property type="project" value="TreeGrafter"/>
</dbReference>
<dbReference type="InterPro" id="IPR036121">
    <property type="entry name" value="ATPase_F1/V1/A1_a/bsu_N_sf"/>
</dbReference>
<dbReference type="FunFam" id="2.40.30.20:FF:000001">
    <property type="entry name" value="ATP synthase subunit alpha"/>
    <property type="match status" value="1"/>
</dbReference>
<dbReference type="InterPro" id="IPR038376">
    <property type="entry name" value="ATP_synth_asu_C_sf"/>
</dbReference>
<comment type="subunit">
    <text evidence="5">F-type ATPases have 2 components, CF(1) - the catalytic core - and CF(0) - the membrane proton channel. CF(1) has five subunits: alpha(3), beta(3), gamma(1), delta(1), epsilon(1). CF(0) has three main subunits: a, b and c.</text>
</comment>
<feature type="domain" description="ATPase F1/V1/A1 complex alpha/beta subunit nucleotide-binding" evidence="18">
    <location>
        <begin position="150"/>
        <end position="365"/>
    </location>
</feature>
<dbReference type="FunFam" id="3.40.50.300:FF:000002">
    <property type="entry name" value="ATP synthase subunit alpha"/>
    <property type="match status" value="2"/>
</dbReference>
<dbReference type="HAMAP" id="MF_01346">
    <property type="entry name" value="ATP_synth_alpha_bact"/>
    <property type="match status" value="1"/>
</dbReference>
<dbReference type="InterPro" id="IPR033732">
    <property type="entry name" value="ATP_synth_F1_a_nt-bd_dom"/>
</dbReference>
<comment type="subcellular location">
    <subcellularLocation>
        <location evidence="2">Membrane</location>
        <topology evidence="2">Peripheral membrane protein</topology>
    </subcellularLocation>
    <subcellularLocation>
        <location evidence="3">Mitochondrion inner membrane</location>
    </subcellularLocation>
</comment>
<keyword evidence="22" id="KW-1185">Reference proteome</keyword>
<dbReference type="InterPro" id="IPR000793">
    <property type="entry name" value="ATP_synth_asu_C"/>
</dbReference>
<keyword evidence="8" id="KW-0547">Nucleotide-binding</keyword>
<evidence type="ECO:0000256" key="1">
    <source>
        <dbReference type="ARBA" id="ARBA00003784"/>
    </source>
</evidence>
<dbReference type="GO" id="GO:0045259">
    <property type="term" value="C:proton-transporting ATP synthase complex"/>
    <property type="evidence" value="ECO:0007669"/>
    <property type="project" value="UniProtKB-KW"/>
</dbReference>
<dbReference type="InterPro" id="IPR000194">
    <property type="entry name" value="ATPase_F1/V1/A1_a/bsu_nucl-bd"/>
</dbReference>
<keyword evidence="9 17" id="KW-0375">Hydrogen ion transport</keyword>
<feature type="domain" description="ATPase F1/V1/A1 complex alpha/beta subunit N-terminal" evidence="20">
    <location>
        <begin position="29"/>
        <end position="93"/>
    </location>
</feature>
<keyword evidence="10" id="KW-0067">ATP-binding</keyword>
<dbReference type="EMBL" id="PYDT01000186">
    <property type="protein sequence ID" value="THU43133.1"/>
    <property type="molecule type" value="Genomic_DNA"/>
</dbReference>
<evidence type="ECO:0000256" key="5">
    <source>
        <dbReference type="ARBA" id="ARBA00011648"/>
    </source>
</evidence>
<dbReference type="NCBIfam" id="NF009884">
    <property type="entry name" value="PRK13343.1"/>
    <property type="match status" value="1"/>
</dbReference>
<evidence type="ECO:0000256" key="3">
    <source>
        <dbReference type="ARBA" id="ARBA00004273"/>
    </source>
</evidence>
<evidence type="ECO:0000256" key="15">
    <source>
        <dbReference type="ARBA" id="ARBA00023310"/>
    </source>
</evidence>
<evidence type="ECO:0000259" key="18">
    <source>
        <dbReference type="Pfam" id="PF00006"/>
    </source>
</evidence>
<dbReference type="STRING" id="52838.A0A4S8I5J9"/>
<comment type="function">
    <text evidence="16">Mitochondrial membrane ATP synthase (F(1)F(0) ATP synthase or Complex V) produces ATP from ADP in the presence of a proton gradient across the membrane which is generated by electron transport complexes of the respiratory chain. F-type ATPases consist of two structural domains, F(1) - containing the extramembraneous catalytic core, and F(0) - containing the membrane proton channel, linked together by a central stalk and a peripheral stalk. During catalysis, ATP synthesis in the catalytic domain of F(1) is coupled via a rotary mechanism of the central stalk subunits to proton translocation. Subunits alpha and beta form the catalytic core in F(1). Rotation of the central stalk against the surrounding alpha(3)beta(3) subunits leads to hydrolysis of ATP in three separate catalytic sites on the beta subunits. Subunit alpha does not bear the catalytic high-affinity ATP-binding sites.</text>
</comment>
<evidence type="ECO:0000256" key="10">
    <source>
        <dbReference type="ARBA" id="ARBA00022840"/>
    </source>
</evidence>
<proteinExistence type="inferred from homology"/>
<evidence type="ECO:0000256" key="9">
    <source>
        <dbReference type="ARBA" id="ARBA00022781"/>
    </source>
</evidence>
<evidence type="ECO:0000256" key="16">
    <source>
        <dbReference type="ARBA" id="ARBA00037296"/>
    </source>
</evidence>
<reference evidence="21 22" key="1">
    <citation type="journal article" date="2019" name="Nat. Plants">
        <title>Genome sequencing of Musa balbisiana reveals subgenome evolution and function divergence in polyploid bananas.</title>
        <authorList>
            <person name="Yao X."/>
        </authorList>
    </citation>
    <scope>NUCLEOTIDE SEQUENCE [LARGE SCALE GENOMIC DNA]</scope>
    <source>
        <strain evidence="22">cv. DH-PKW</strain>
        <tissue evidence="21">Leaves</tissue>
    </source>
</reference>
<dbReference type="InterPro" id="IPR004100">
    <property type="entry name" value="ATPase_F1/V1/A1_a/bsu_N"/>
</dbReference>
<organism evidence="21 22">
    <name type="scientific">Musa balbisiana</name>
    <name type="common">Banana</name>
    <dbReference type="NCBI Taxonomy" id="52838"/>
    <lineage>
        <taxon>Eukaryota</taxon>
        <taxon>Viridiplantae</taxon>
        <taxon>Streptophyta</taxon>
        <taxon>Embryophyta</taxon>
        <taxon>Tracheophyta</taxon>
        <taxon>Spermatophyta</taxon>
        <taxon>Magnoliopsida</taxon>
        <taxon>Liliopsida</taxon>
        <taxon>Zingiberales</taxon>
        <taxon>Musaceae</taxon>
        <taxon>Musa</taxon>
    </lineage>
</organism>
<dbReference type="PANTHER" id="PTHR48082">
    <property type="entry name" value="ATP SYNTHASE SUBUNIT ALPHA, MITOCHONDRIAL"/>
    <property type="match status" value="1"/>
</dbReference>
<dbReference type="AlphaFoldDB" id="A0A4S8I5J9"/>
<accession>A0A4S8I5J9</accession>
<sequence length="759" mass="82472">MVTLRADEISNIIRERIEQYSREIKIVNTGTVLQVGDGIARVHGLDEVMAGELVEFQEGTIGIALNLESNNVGVVLMGDGLMIQEGSSVKATGRIAQIPVSEGYLGRVINALAKPIDGRGEISASESRLIESPAPGIISRRSVYEPLQTGLIAIDSMIPIGRGQRELIIGDRQTGKTAVATDTILNQKGQNVICVYVAIGQKASSVAQVVTTFREKGAMEYTIVVAETADSPATLQYLAPYTGAALAEFFMYRGQHTLIIYDDLSKQAQAYRQMSLLLRRPPGREAYPGDVFYLHSRLLERAAKSNSSLGEGSMTALPIVETQSGDVSAYIPTNVISITDGQIFLSADLFNAGIRPAINVGISVSRVGSAAQIKAMKQVAGKSKLELAQFTERSVYEPLQTGLIAIDSMIPIGRGQRELIIGDRQTGKTAVATDTILNQKGQNVICVYVAIGQKASSVAQVVTTFREKGAMEYTIVVAETADSPATLQYLAPYTGAALAEFFMYRGQHTLIIYDDLSKQAQAYRQMSLLLRRPPGREAYPGDVFYLHSRLLERAAKSNSSLGEGSMTALPIVETQSGDVSAYIPTNVISITDGQIFLSADLFNAGIRPAINVGISVSRVGSAAQIKAMKQVAGKSKLELAQFTELEAFAQFASDLDKATQNQLARGQRLRELLKQSQSDPLAVEEQIATIYTGANGYLDPLEIGQVKKFLSQLRSYLKNNKPKFQEIISSTKTFTEEVEFLLKEAIQEQIELFLLQEQT</sequence>
<dbReference type="GO" id="GO:0005743">
    <property type="term" value="C:mitochondrial inner membrane"/>
    <property type="evidence" value="ECO:0007669"/>
    <property type="project" value="UniProtKB-SubCell"/>
</dbReference>
<name>A0A4S8I5J9_MUSBA</name>
<evidence type="ECO:0000256" key="4">
    <source>
        <dbReference type="ARBA" id="ARBA00008936"/>
    </source>
</evidence>
<dbReference type="CDD" id="cd18116">
    <property type="entry name" value="ATP-synt_F1_alpha_N"/>
    <property type="match status" value="1"/>
</dbReference>
<evidence type="ECO:0000256" key="6">
    <source>
        <dbReference type="ARBA" id="ARBA00016087"/>
    </source>
</evidence>
<keyword evidence="15" id="KW-0066">ATP synthesis</keyword>
<evidence type="ECO:0000256" key="12">
    <source>
        <dbReference type="ARBA" id="ARBA00023065"/>
    </source>
</evidence>
<evidence type="ECO:0000256" key="11">
    <source>
        <dbReference type="ARBA" id="ARBA00022967"/>
    </source>
</evidence>
<dbReference type="NCBIfam" id="TIGR00962">
    <property type="entry name" value="atpA"/>
    <property type="match status" value="2"/>
</dbReference>
<dbReference type="CDD" id="cd18113">
    <property type="entry name" value="ATP-synt_F1_alpha_C"/>
    <property type="match status" value="1"/>
</dbReference>
<feature type="domain" description="ATP synthase alpha subunit C-terminal" evidence="19">
    <location>
        <begin position="624"/>
        <end position="748"/>
    </location>
</feature>
<dbReference type="GO" id="GO:0046933">
    <property type="term" value="F:proton-transporting ATP synthase activity, rotational mechanism"/>
    <property type="evidence" value="ECO:0007669"/>
    <property type="project" value="InterPro"/>
</dbReference>
<keyword evidence="11" id="KW-1278">Translocase</keyword>
<dbReference type="InterPro" id="IPR023366">
    <property type="entry name" value="ATP_synth_asu-like_sf"/>
</dbReference>
<dbReference type="GO" id="GO:0005524">
    <property type="term" value="F:ATP binding"/>
    <property type="evidence" value="ECO:0007669"/>
    <property type="project" value="UniProtKB-KW"/>
</dbReference>
<dbReference type="PANTHER" id="PTHR48082:SF2">
    <property type="entry name" value="ATP SYNTHASE SUBUNIT ALPHA, MITOCHONDRIAL"/>
    <property type="match status" value="1"/>
</dbReference>
<keyword evidence="14" id="KW-0139">CF(1)</keyword>
<evidence type="ECO:0000313" key="21">
    <source>
        <dbReference type="EMBL" id="THU43133.1"/>
    </source>
</evidence>
<keyword evidence="7 17" id="KW-0813">Transport</keyword>
<evidence type="ECO:0000313" key="22">
    <source>
        <dbReference type="Proteomes" id="UP000317650"/>
    </source>
</evidence>
<keyword evidence="13" id="KW-0472">Membrane</keyword>
<evidence type="ECO:0000256" key="13">
    <source>
        <dbReference type="ARBA" id="ARBA00023136"/>
    </source>
</evidence>
<dbReference type="Pfam" id="PF00006">
    <property type="entry name" value="ATP-synt_ab"/>
    <property type="match status" value="2"/>
</dbReference>
<keyword evidence="12 17" id="KW-0406">Ion transport</keyword>
<dbReference type="Pfam" id="PF02874">
    <property type="entry name" value="ATP-synt_ab_N"/>
    <property type="match status" value="1"/>
</dbReference>
<dbReference type="Gene3D" id="1.20.150.20">
    <property type="entry name" value="ATP synthase alpha/beta chain, C-terminal domain"/>
    <property type="match status" value="1"/>
</dbReference>
<evidence type="ECO:0000259" key="19">
    <source>
        <dbReference type="Pfam" id="PF00306"/>
    </source>
</evidence>
<dbReference type="Proteomes" id="UP000317650">
    <property type="component" value="Unassembled WGS sequence"/>
</dbReference>
<dbReference type="SUPFAM" id="SSF50615">
    <property type="entry name" value="N-terminal domain of alpha and beta subunits of F1 ATP synthase"/>
    <property type="match status" value="1"/>
</dbReference>
<dbReference type="SUPFAM" id="SSF47917">
    <property type="entry name" value="C-terminal domain of alpha and beta subunits of F1 ATP synthase"/>
    <property type="match status" value="1"/>
</dbReference>
<dbReference type="GO" id="GO:0009536">
    <property type="term" value="C:plastid"/>
    <property type="evidence" value="ECO:0007669"/>
    <property type="project" value="UniProtKB-ARBA"/>
</dbReference>
<dbReference type="InterPro" id="IPR027417">
    <property type="entry name" value="P-loop_NTPase"/>
</dbReference>
<dbReference type="Pfam" id="PF00306">
    <property type="entry name" value="ATP-synt_ab_C"/>
    <property type="match status" value="1"/>
</dbReference>
<evidence type="ECO:0000256" key="14">
    <source>
        <dbReference type="ARBA" id="ARBA00023196"/>
    </source>
</evidence>
<dbReference type="Gene3D" id="3.40.50.300">
    <property type="entry name" value="P-loop containing nucleotide triphosphate hydrolases"/>
    <property type="match status" value="2"/>
</dbReference>
<dbReference type="CDD" id="cd01132">
    <property type="entry name" value="F1-ATPase_alpha_CD"/>
    <property type="match status" value="2"/>
</dbReference>
<evidence type="ECO:0000256" key="8">
    <source>
        <dbReference type="ARBA" id="ARBA00022741"/>
    </source>
</evidence>
<comment type="function">
    <text evidence="1">Produces ATP from ADP in the presence of a proton gradient across the membrane. The alpha chain is a regulatory subunit.</text>
</comment>
<evidence type="ECO:0000256" key="7">
    <source>
        <dbReference type="ARBA" id="ARBA00022448"/>
    </source>
</evidence>
<feature type="domain" description="ATPase F1/V1/A1 complex alpha/beta subunit nucleotide-binding" evidence="18">
    <location>
        <begin position="402"/>
        <end position="617"/>
    </location>
</feature>
<comment type="similarity">
    <text evidence="4 17">Belongs to the ATPase alpha/beta chains family.</text>
</comment>
<dbReference type="SUPFAM" id="SSF52540">
    <property type="entry name" value="P-loop containing nucleoside triphosphate hydrolases"/>
    <property type="match status" value="2"/>
</dbReference>
<dbReference type="InterPro" id="IPR020003">
    <property type="entry name" value="ATPase_a/bsu_AS"/>
</dbReference>
<comment type="caution">
    <text evidence="21">The sequence shown here is derived from an EMBL/GenBank/DDBJ whole genome shotgun (WGS) entry which is preliminary data.</text>
</comment>
<evidence type="ECO:0000256" key="17">
    <source>
        <dbReference type="RuleBase" id="RU000339"/>
    </source>
</evidence>
<dbReference type="FunFam" id="1.20.150.20:FF:000001">
    <property type="entry name" value="ATP synthase subunit alpha"/>
    <property type="match status" value="1"/>
</dbReference>
<evidence type="ECO:0000256" key="2">
    <source>
        <dbReference type="ARBA" id="ARBA00004170"/>
    </source>
</evidence>
<dbReference type="PROSITE" id="PS00152">
    <property type="entry name" value="ATPASE_ALPHA_BETA"/>
    <property type="match status" value="2"/>
</dbReference>